<evidence type="ECO:0000256" key="5">
    <source>
        <dbReference type="ARBA" id="ARBA00023242"/>
    </source>
</evidence>
<dbReference type="InterPro" id="IPR022905">
    <property type="entry name" value="Rpo11-like"/>
</dbReference>
<protein>
    <recommendedName>
        <fullName evidence="2">DNA-directed RNA polymerases I and III subunit RPAC2</fullName>
    </recommendedName>
</protein>
<dbReference type="HAMAP" id="MF_00261">
    <property type="entry name" value="RNApol_arch_Rpo11"/>
    <property type="match status" value="1"/>
</dbReference>
<dbReference type="GO" id="GO:0055029">
    <property type="term" value="C:nuclear DNA-directed RNA polymerase complex"/>
    <property type="evidence" value="ECO:0007669"/>
    <property type="project" value="UniProtKB-ARBA"/>
</dbReference>
<gene>
    <name evidence="8" type="primary">RPC19</name>
    <name evidence="8" type="ORF">LPJ64_005162</name>
</gene>
<accession>A0A9W7XGY3</accession>
<evidence type="ECO:0000256" key="3">
    <source>
        <dbReference type="ARBA" id="ARBA00022478"/>
    </source>
</evidence>
<dbReference type="GO" id="GO:0006362">
    <property type="term" value="P:transcription elongation by RNA polymerase I"/>
    <property type="evidence" value="ECO:0007669"/>
    <property type="project" value="TreeGrafter"/>
</dbReference>
<dbReference type="FunFam" id="3.30.1360.10:FF:000006">
    <property type="entry name" value="DNA-directed RNA polymerases I and III subunit RPAC2"/>
    <property type="match status" value="1"/>
</dbReference>
<dbReference type="PROSITE" id="PS01154">
    <property type="entry name" value="RNA_POL_L_13KD"/>
    <property type="match status" value="1"/>
</dbReference>
<proteinExistence type="inferred from homology"/>
<keyword evidence="4" id="KW-0804">Transcription</keyword>
<dbReference type="GO" id="GO:0005666">
    <property type="term" value="C:RNA polymerase III complex"/>
    <property type="evidence" value="ECO:0007669"/>
    <property type="project" value="TreeGrafter"/>
</dbReference>
<dbReference type="CDD" id="cd07029">
    <property type="entry name" value="RNAP_I_III_AC19"/>
    <property type="match status" value="1"/>
</dbReference>
<comment type="caution">
    <text evidence="8">The sequence shown here is derived from an EMBL/GenBank/DDBJ whole genome shotgun (WGS) entry which is preliminary data.</text>
</comment>
<dbReference type="InterPro" id="IPR008193">
    <property type="entry name" value="RNA_pol_Rpb11_13-16kDa_CS"/>
</dbReference>
<dbReference type="Pfam" id="PF13656">
    <property type="entry name" value="RNA_pol_L_2"/>
    <property type="match status" value="1"/>
</dbReference>
<evidence type="ECO:0000259" key="7">
    <source>
        <dbReference type="Pfam" id="PF13656"/>
    </source>
</evidence>
<dbReference type="GO" id="GO:0006383">
    <property type="term" value="P:transcription by RNA polymerase III"/>
    <property type="evidence" value="ECO:0007669"/>
    <property type="project" value="TreeGrafter"/>
</dbReference>
<evidence type="ECO:0000256" key="6">
    <source>
        <dbReference type="ARBA" id="ARBA00025751"/>
    </source>
</evidence>
<evidence type="ECO:0000256" key="1">
    <source>
        <dbReference type="ARBA" id="ARBA00004123"/>
    </source>
</evidence>
<sequence length="126" mass="14093">MAAMEVTEENTRPNYIALLDTPEEKITILPGASADLTSVTFCIKEEDHTLGNSLRWAIMQNPQVDFCGYSIPHPSEAKTNVRIQTTERTNAVEAMAKGMDDLKVVCLMMKDKLAQRLDEGDFARMN</sequence>
<dbReference type="GO" id="GO:0046983">
    <property type="term" value="F:protein dimerization activity"/>
    <property type="evidence" value="ECO:0007669"/>
    <property type="project" value="InterPro"/>
</dbReference>
<evidence type="ECO:0000256" key="2">
    <source>
        <dbReference type="ARBA" id="ARBA00022079"/>
    </source>
</evidence>
<dbReference type="Gene3D" id="3.30.1360.10">
    <property type="entry name" value="RNA polymerase, RBP11-like subunit"/>
    <property type="match status" value="1"/>
</dbReference>
<keyword evidence="9" id="KW-1185">Reference proteome</keyword>
<comment type="subcellular location">
    <subcellularLocation>
        <location evidence="1">Nucleus</location>
    </subcellularLocation>
</comment>
<comment type="similarity">
    <text evidence="6">Belongs to the archaeal Rpo11/eukaryotic RPB11/RPC19 RNA polymerase subunit family.</text>
</comment>
<keyword evidence="3" id="KW-0240">DNA-directed RNA polymerase</keyword>
<dbReference type="Proteomes" id="UP001145021">
    <property type="component" value="Unassembled WGS sequence"/>
</dbReference>
<evidence type="ECO:0000313" key="9">
    <source>
        <dbReference type="Proteomes" id="UP001145021"/>
    </source>
</evidence>
<reference evidence="8" key="1">
    <citation type="submission" date="2022-07" db="EMBL/GenBank/DDBJ databases">
        <title>Phylogenomic reconstructions and comparative analyses of Kickxellomycotina fungi.</title>
        <authorList>
            <person name="Reynolds N.K."/>
            <person name="Stajich J.E."/>
            <person name="Barry K."/>
            <person name="Grigoriev I.V."/>
            <person name="Crous P."/>
            <person name="Smith M.E."/>
        </authorList>
    </citation>
    <scope>NUCLEOTIDE SEQUENCE</scope>
    <source>
        <strain evidence="8">NBRC 105413</strain>
    </source>
</reference>
<feature type="domain" description="DNA-directed RNA polymerase RBP11-like dimerisation" evidence="7">
    <location>
        <begin position="39"/>
        <end position="111"/>
    </location>
</feature>
<dbReference type="SUPFAM" id="SSF55257">
    <property type="entry name" value="RBP11-like subunits of RNA polymerase"/>
    <property type="match status" value="1"/>
</dbReference>
<dbReference type="AlphaFoldDB" id="A0A9W7XGY3"/>
<dbReference type="PANTHER" id="PTHR13946">
    <property type="entry name" value="DNA-DIRECTED RNA POLYMERASE I,II,III"/>
    <property type="match status" value="1"/>
</dbReference>
<dbReference type="InterPro" id="IPR033898">
    <property type="entry name" value="RNAP_AC19"/>
</dbReference>
<dbReference type="InterPro" id="IPR036603">
    <property type="entry name" value="RBP11-like"/>
</dbReference>
<dbReference type="GO" id="GO:0003899">
    <property type="term" value="F:DNA-directed RNA polymerase activity"/>
    <property type="evidence" value="ECO:0007669"/>
    <property type="project" value="InterPro"/>
</dbReference>
<name>A0A9W7XGY3_9FUNG</name>
<organism evidence="8 9">
    <name type="scientific">Coemansia asiatica</name>
    <dbReference type="NCBI Taxonomy" id="1052880"/>
    <lineage>
        <taxon>Eukaryota</taxon>
        <taxon>Fungi</taxon>
        <taxon>Fungi incertae sedis</taxon>
        <taxon>Zoopagomycota</taxon>
        <taxon>Kickxellomycotina</taxon>
        <taxon>Kickxellomycetes</taxon>
        <taxon>Kickxellales</taxon>
        <taxon>Kickxellaceae</taxon>
        <taxon>Coemansia</taxon>
    </lineage>
</organism>
<dbReference type="EMBL" id="JANBOH010000305">
    <property type="protein sequence ID" value="KAJ1643021.1"/>
    <property type="molecule type" value="Genomic_DNA"/>
</dbReference>
<keyword evidence="5" id="KW-0539">Nucleus</keyword>
<dbReference type="InterPro" id="IPR009025">
    <property type="entry name" value="RBP11-like_dimer"/>
</dbReference>
<dbReference type="GO" id="GO:0005736">
    <property type="term" value="C:RNA polymerase I complex"/>
    <property type="evidence" value="ECO:0007669"/>
    <property type="project" value="TreeGrafter"/>
</dbReference>
<dbReference type="GO" id="GO:0003677">
    <property type="term" value="F:DNA binding"/>
    <property type="evidence" value="ECO:0007669"/>
    <property type="project" value="InterPro"/>
</dbReference>
<dbReference type="PANTHER" id="PTHR13946:SF28">
    <property type="entry name" value="DNA-DIRECTED RNA POLYMERASES I AND III SUBUNIT RPAC2"/>
    <property type="match status" value="1"/>
</dbReference>
<evidence type="ECO:0000313" key="8">
    <source>
        <dbReference type="EMBL" id="KAJ1643021.1"/>
    </source>
</evidence>
<evidence type="ECO:0000256" key="4">
    <source>
        <dbReference type="ARBA" id="ARBA00023163"/>
    </source>
</evidence>